<gene>
    <name evidence="3" type="primary">RCY1</name>
    <name evidence="3" type="ORF">LTR24_004169</name>
</gene>
<feature type="domain" description="F-box" evidence="2">
    <location>
        <begin position="29"/>
        <end position="75"/>
    </location>
</feature>
<evidence type="ECO:0000313" key="3">
    <source>
        <dbReference type="EMBL" id="KAK5093615.1"/>
    </source>
</evidence>
<proteinExistence type="predicted"/>
<dbReference type="Pfam" id="PF12937">
    <property type="entry name" value="F-box-like"/>
    <property type="match status" value="1"/>
</dbReference>
<dbReference type="EMBL" id="JAVRRG010000041">
    <property type="protein sequence ID" value="KAK5093615.1"/>
    <property type="molecule type" value="Genomic_DNA"/>
</dbReference>
<protein>
    <submittedName>
        <fullName evidence="3">F-box protein: endocytic membrane traffic, recycling ReCYcling 1</fullName>
    </submittedName>
</protein>
<dbReference type="SUPFAM" id="SSF81383">
    <property type="entry name" value="F-box domain"/>
    <property type="match status" value="1"/>
</dbReference>
<dbReference type="InterPro" id="IPR009976">
    <property type="entry name" value="Sec10-like"/>
</dbReference>
<dbReference type="Proteomes" id="UP001345013">
    <property type="component" value="Unassembled WGS sequence"/>
</dbReference>
<dbReference type="PROSITE" id="PS50181">
    <property type="entry name" value="FBOX"/>
    <property type="match status" value="1"/>
</dbReference>
<keyword evidence="4" id="KW-1185">Reference proteome</keyword>
<dbReference type="InterPro" id="IPR001810">
    <property type="entry name" value="F-box_dom"/>
</dbReference>
<dbReference type="Gene3D" id="1.20.58.1970">
    <property type="match status" value="1"/>
</dbReference>
<reference evidence="3 4" key="1">
    <citation type="submission" date="2023-08" db="EMBL/GenBank/DDBJ databases">
        <title>Black Yeasts Isolated from many extreme environments.</title>
        <authorList>
            <person name="Coleine C."/>
            <person name="Stajich J.E."/>
            <person name="Selbmann L."/>
        </authorList>
    </citation>
    <scope>NUCLEOTIDE SEQUENCE [LARGE SCALE GENOMIC DNA]</scope>
    <source>
        <strain evidence="3 4">CCFEE 5885</strain>
    </source>
</reference>
<dbReference type="PANTHER" id="PTHR12100:SF1">
    <property type="entry name" value="RECYCLIN-1"/>
    <property type="match status" value="1"/>
</dbReference>
<evidence type="ECO:0000256" key="1">
    <source>
        <dbReference type="SAM" id="MobiDB-lite"/>
    </source>
</evidence>
<name>A0ABR0KCW5_9EURO</name>
<dbReference type="Gene3D" id="1.20.1280.50">
    <property type="match status" value="1"/>
</dbReference>
<organism evidence="3 4">
    <name type="scientific">Lithohypha guttulata</name>
    <dbReference type="NCBI Taxonomy" id="1690604"/>
    <lineage>
        <taxon>Eukaryota</taxon>
        <taxon>Fungi</taxon>
        <taxon>Dikarya</taxon>
        <taxon>Ascomycota</taxon>
        <taxon>Pezizomycotina</taxon>
        <taxon>Eurotiomycetes</taxon>
        <taxon>Chaetothyriomycetidae</taxon>
        <taxon>Chaetothyriales</taxon>
        <taxon>Trichomeriaceae</taxon>
        <taxon>Lithohypha</taxon>
    </lineage>
</organism>
<sequence>MSTYKKRAPKAPEAAKRDPLAALRMSDMVISKPFLPIELIAQIVDHLNAADMVRFASVSRKMHEMIYDDARWVQRLKKMGVWSDVEARRTGGGRLSISRPERKSTINHSLVNGKGRPELNINGLPASPRKSSTVARARDFDGFDMISLSGPTLEAANPPATKEETLHALENVKSVRGQARQEYGKVYKVLNLFYVDAIHAVSYQSTRIFSTFALPEQRALMFTNIRTFAMSDFSPGTGIREQRIHELIMQYDTAALLEFRSGYEYKDIAGRMKQYAHVMHMLNGGQSGVDLFLNDNRLLSRKSELGSVSDCVDYSLGYGQLSLERVQAYFDRLGNAYRQEAAVIHSVFPQPAEVSLLYLERFGEELLQPFLTALFQDARTRSTSVYLRVLSGSLQTTSKFVQDFALPENADEGMINRASAVLVKLFAPHLQSYLDEELAFFRQNAEREVERWDRNLAEQAASAESFLMSNINRTADKKDFMASFKKVVMMPVNILPSFSKPTIKRTDSGLNPSSRSDSPMPRPLTPALPSEAPTDELAAKAALMTSRLDNIKTLFSIDVALNLIHAAKSSLERAAQFIALGGPSGEIARERCSAIYLILVDTVGNKHVKTGFDKAIEHLSAYDARSQTPTNPTAHLGPVVAPLTTFVELVNVGDLIQQMLDVFFEQEIVRKGIARRDDFVAAPVKEKRKFEQMLDEHVASGLGKGIDVLMDEVEYLCATEQLPTDFNPTTQVFDAETVNKRASVFGVGDIDVSPTKPCLHIIDIISKHIGMLQGSTDKALIDVFVQEVAQRLFQALVKHIKRQRISPLGAMRLLSDLTAYTTHIASYRNPDVTLYFNALREVSQIYLFEAKTDTEIDEMSGIIADAERYRGVFTVEEVVEFAERRSDWLAIRSKVEGRVRGEGCLLM</sequence>
<evidence type="ECO:0000313" key="4">
    <source>
        <dbReference type="Proteomes" id="UP001345013"/>
    </source>
</evidence>
<dbReference type="PANTHER" id="PTHR12100">
    <property type="entry name" value="SEC10"/>
    <property type="match status" value="1"/>
</dbReference>
<feature type="region of interest" description="Disordered" evidence="1">
    <location>
        <begin position="503"/>
        <end position="532"/>
    </location>
</feature>
<dbReference type="InterPro" id="IPR048627">
    <property type="entry name" value="Sec10_HB"/>
</dbReference>
<dbReference type="CDD" id="cd09917">
    <property type="entry name" value="F-box_SF"/>
    <property type="match status" value="1"/>
</dbReference>
<dbReference type="SMART" id="SM00256">
    <property type="entry name" value="FBOX"/>
    <property type="match status" value="1"/>
</dbReference>
<dbReference type="Pfam" id="PF07393">
    <property type="entry name" value="Sec10_HB"/>
    <property type="match status" value="1"/>
</dbReference>
<dbReference type="InterPro" id="IPR036047">
    <property type="entry name" value="F-box-like_dom_sf"/>
</dbReference>
<evidence type="ECO:0000259" key="2">
    <source>
        <dbReference type="PROSITE" id="PS50181"/>
    </source>
</evidence>
<comment type="caution">
    <text evidence="3">The sequence shown here is derived from an EMBL/GenBank/DDBJ whole genome shotgun (WGS) entry which is preliminary data.</text>
</comment>
<accession>A0ABR0KCW5</accession>